<evidence type="ECO:0000313" key="4">
    <source>
        <dbReference type="Proteomes" id="UP000184474"/>
    </source>
</evidence>
<feature type="domain" description="UspA" evidence="2">
    <location>
        <begin position="2"/>
        <end position="149"/>
    </location>
</feature>
<evidence type="ECO:0000256" key="1">
    <source>
        <dbReference type="ARBA" id="ARBA00008791"/>
    </source>
</evidence>
<dbReference type="InterPro" id="IPR006015">
    <property type="entry name" value="Universal_stress_UspA"/>
</dbReference>
<comment type="similarity">
    <text evidence="1">Belongs to the universal stress protein A family.</text>
</comment>
<gene>
    <name evidence="3" type="ORF">SAMN04488028_101218</name>
</gene>
<protein>
    <submittedName>
        <fullName evidence="3">Nucleotide-binding universal stress protein, UspA family</fullName>
    </submittedName>
</protein>
<dbReference type="AlphaFoldDB" id="A0A1M6JJJ8"/>
<accession>A0A1M6JJJ8</accession>
<feature type="domain" description="UspA" evidence="2">
    <location>
        <begin position="211"/>
        <end position="279"/>
    </location>
</feature>
<dbReference type="PANTHER" id="PTHR46268:SF6">
    <property type="entry name" value="UNIVERSAL STRESS PROTEIN UP12"/>
    <property type="match status" value="1"/>
</dbReference>
<proteinExistence type="inferred from homology"/>
<organism evidence="3 4">
    <name type="scientific">Reichenbachiella agariperforans</name>
    <dbReference type="NCBI Taxonomy" id="156994"/>
    <lineage>
        <taxon>Bacteria</taxon>
        <taxon>Pseudomonadati</taxon>
        <taxon>Bacteroidota</taxon>
        <taxon>Cytophagia</taxon>
        <taxon>Cytophagales</taxon>
        <taxon>Reichenbachiellaceae</taxon>
        <taxon>Reichenbachiella</taxon>
    </lineage>
</organism>
<dbReference type="Gene3D" id="3.40.50.620">
    <property type="entry name" value="HUPs"/>
    <property type="match status" value="2"/>
</dbReference>
<evidence type="ECO:0000259" key="2">
    <source>
        <dbReference type="Pfam" id="PF00582"/>
    </source>
</evidence>
<evidence type="ECO:0000313" key="3">
    <source>
        <dbReference type="EMBL" id="SHJ46833.1"/>
    </source>
</evidence>
<dbReference type="Proteomes" id="UP000184474">
    <property type="component" value="Unassembled WGS sequence"/>
</dbReference>
<dbReference type="PANTHER" id="PTHR46268">
    <property type="entry name" value="STRESS RESPONSE PROTEIN NHAX"/>
    <property type="match status" value="1"/>
</dbReference>
<dbReference type="SUPFAM" id="SSF52402">
    <property type="entry name" value="Adenine nucleotide alpha hydrolases-like"/>
    <property type="match status" value="2"/>
</dbReference>
<dbReference type="InterPro" id="IPR006016">
    <property type="entry name" value="UspA"/>
</dbReference>
<dbReference type="InterPro" id="IPR014729">
    <property type="entry name" value="Rossmann-like_a/b/a_fold"/>
</dbReference>
<dbReference type="PRINTS" id="PR01438">
    <property type="entry name" value="UNVRSLSTRESS"/>
</dbReference>
<sequence>MNILVPIDFTPESKAGLLVALDIANRTGAHISLLHVIHEPAPVGVLPKADLVVKQQEINEEEHFMSELIRKMKGELKLLTEQLDTASVEVKSFLAFGSYNEGLEEHLEEHPADLIVMGSSGETSIAEWFKGNHATRTMRIADIPTLVIKDNQKISLGGELLVLIGIRDYRTESIARIREFAEVMRMNVHIAHVTEPHDLLHKSISDRLEDFARAHGFTDYKVHVIESGQKVEQVQAFVEAWHIDVVASISEGDSGIARLIYGSDTEDFINHVDKPVLAVTM</sequence>
<name>A0A1M6JJJ8_REIAG</name>
<keyword evidence="4" id="KW-1185">Reference proteome</keyword>
<reference evidence="4" key="1">
    <citation type="submission" date="2016-11" db="EMBL/GenBank/DDBJ databases">
        <authorList>
            <person name="Varghese N."/>
            <person name="Submissions S."/>
        </authorList>
    </citation>
    <scope>NUCLEOTIDE SEQUENCE [LARGE SCALE GENOMIC DNA]</scope>
    <source>
        <strain evidence="4">DSM 26134</strain>
    </source>
</reference>
<dbReference type="Pfam" id="PF00582">
    <property type="entry name" value="Usp"/>
    <property type="match status" value="2"/>
</dbReference>
<dbReference type="STRING" id="156994.SAMN04488028_101218"/>
<dbReference type="EMBL" id="FRAA01000001">
    <property type="protein sequence ID" value="SHJ46833.1"/>
    <property type="molecule type" value="Genomic_DNA"/>
</dbReference>
<dbReference type="CDD" id="cd00293">
    <property type="entry name" value="USP-like"/>
    <property type="match status" value="1"/>
</dbReference>
<dbReference type="RefSeq" id="WP_073118634.1">
    <property type="nucleotide sequence ID" value="NZ_FRAA01000001.1"/>
</dbReference>